<dbReference type="EMBL" id="LWDD02004562">
    <property type="protein sequence ID" value="KAE8235044.1"/>
    <property type="molecule type" value="Genomic_DNA"/>
</dbReference>
<reference evidence="2" key="2">
    <citation type="journal article" date="2019" name="IMA Fungus">
        <title>Genome sequencing and comparison of five Tilletia species to identify candidate genes for the detection of regulated species infecting wheat.</title>
        <authorList>
            <person name="Nguyen H.D.T."/>
            <person name="Sultana T."/>
            <person name="Kesanakurti P."/>
            <person name="Hambleton S."/>
        </authorList>
    </citation>
    <scope>NUCLEOTIDE SEQUENCE</scope>
    <source>
        <strain evidence="2">DAOMC 238032</strain>
    </source>
</reference>
<evidence type="ECO:0000313" key="3">
    <source>
        <dbReference type="Proteomes" id="UP000077671"/>
    </source>
</evidence>
<evidence type="ECO:0000259" key="1">
    <source>
        <dbReference type="Pfam" id="PF14214"/>
    </source>
</evidence>
<feature type="non-terminal residue" evidence="2">
    <location>
        <position position="341"/>
    </location>
</feature>
<dbReference type="InterPro" id="IPR025476">
    <property type="entry name" value="Helitron_helicase-like"/>
</dbReference>
<gene>
    <name evidence="2" type="ORF">A4X03_0g9924</name>
</gene>
<sequence length="341" mass="38283">DDDVPELLMRNVLFTENDRVRALFETETTGIELHPALVQDESELEQPRTFLEHHGMLDVNGTTISAQDRSAAALANATGSERPDLVIRHGTTFIQDYKNPGLFPGMYPTLFPWGTGGFESSRSVPLSFTRQSSHLLDLADEGFRRHWSYIFIVANIKSRRLIHLGTRLVCKARNFNQVSTSLQSLDLDAVKLITQKLSKGITLQNLDPKEKTIMGLLKQCELVSNKVPGSKAMMNRARGDIRGYVGEFGIFQLFLTLNPSPIHSPVFQIFYGDQSTKLELRVPSVPKSNERGIRVADDPVAASDYFHFHIQAVFKYLFGWDSKTKESTEEGGIFGQLAAFF</sequence>
<accession>A0A8T8S8K0</accession>
<dbReference type="Pfam" id="PF14214">
    <property type="entry name" value="Helitron_like_N"/>
    <property type="match status" value="1"/>
</dbReference>
<feature type="non-terminal residue" evidence="2">
    <location>
        <position position="1"/>
    </location>
</feature>
<dbReference type="Proteomes" id="UP000077671">
    <property type="component" value="Unassembled WGS sequence"/>
</dbReference>
<organism evidence="2 3">
    <name type="scientific">Tilletia caries</name>
    <name type="common">wheat bunt fungus</name>
    <dbReference type="NCBI Taxonomy" id="13290"/>
    <lineage>
        <taxon>Eukaryota</taxon>
        <taxon>Fungi</taxon>
        <taxon>Dikarya</taxon>
        <taxon>Basidiomycota</taxon>
        <taxon>Ustilaginomycotina</taxon>
        <taxon>Exobasidiomycetes</taxon>
        <taxon>Tilletiales</taxon>
        <taxon>Tilletiaceae</taxon>
        <taxon>Tilletia</taxon>
    </lineage>
</organism>
<reference evidence="2" key="1">
    <citation type="submission" date="2016-04" db="EMBL/GenBank/DDBJ databases">
        <authorList>
            <person name="Nguyen H.D."/>
            <person name="Kesanakurti P."/>
            <person name="Cullis J."/>
            <person name="Levesque C.A."/>
            <person name="Hambleton S."/>
        </authorList>
    </citation>
    <scope>NUCLEOTIDE SEQUENCE</scope>
    <source>
        <strain evidence="2">DAOMC 238032</strain>
    </source>
</reference>
<protein>
    <recommendedName>
        <fullName evidence="1">Helitron helicase-like domain-containing protein</fullName>
    </recommendedName>
</protein>
<name>A0A8T8S8K0_9BASI</name>
<comment type="caution">
    <text evidence="2">The sequence shown here is derived from an EMBL/GenBank/DDBJ whole genome shotgun (WGS) entry which is preliminary data.</text>
</comment>
<proteinExistence type="predicted"/>
<evidence type="ECO:0000313" key="2">
    <source>
        <dbReference type="EMBL" id="KAE8235044.1"/>
    </source>
</evidence>
<dbReference type="AlphaFoldDB" id="A0A8T8S8K0"/>
<feature type="domain" description="Helitron helicase-like" evidence="1">
    <location>
        <begin position="141"/>
        <end position="340"/>
    </location>
</feature>